<dbReference type="PROSITE" id="PS50929">
    <property type="entry name" value="ABC_TM1F"/>
    <property type="match status" value="1"/>
</dbReference>
<keyword evidence="4 6" id="KW-0472">Membrane</keyword>
<sequence>MAIMSGEDNIGDTKAEPSVGTSSGSHCSGQRAGEKLAGDAIYESEKSGKMDKPEAVAADGEQEKKKRGIFSKYKKGQAKEKTPVVSLLQLYRFADKLDKVLLGIGMVAACASGVAMPLMTVIFSDLTGEFLSFNFTGGMESEANRQTLDSETRRYCWYFLALGLATWVVAMVQKLVWGIASERIGKRVRETFYKSILRQEIGWFDGLST</sequence>
<reference evidence="8" key="1">
    <citation type="submission" date="2022-07" db="EMBL/GenBank/DDBJ databases">
        <title>Phylogenomic reconstructions and comparative analyses of Kickxellomycotina fungi.</title>
        <authorList>
            <person name="Reynolds N.K."/>
            <person name="Stajich J.E."/>
            <person name="Barry K."/>
            <person name="Grigoriev I.V."/>
            <person name="Crous P."/>
            <person name="Smith M.E."/>
        </authorList>
    </citation>
    <scope>NUCLEOTIDE SEQUENCE</scope>
    <source>
        <strain evidence="8">NRRL 1565</strain>
    </source>
</reference>
<keyword evidence="9" id="KW-1185">Reference proteome</keyword>
<accession>A0A9W8HVQ9</accession>
<keyword evidence="3 6" id="KW-1133">Transmembrane helix</keyword>
<dbReference type="GO" id="GO:0005886">
    <property type="term" value="C:plasma membrane"/>
    <property type="evidence" value="ECO:0007669"/>
    <property type="project" value="TreeGrafter"/>
</dbReference>
<dbReference type="OrthoDB" id="6500128at2759"/>
<feature type="compositionally biased region" description="Polar residues" evidence="5">
    <location>
        <begin position="19"/>
        <end position="28"/>
    </location>
</feature>
<dbReference type="Pfam" id="PF00664">
    <property type="entry name" value="ABC_membrane"/>
    <property type="match status" value="1"/>
</dbReference>
<dbReference type="Gene3D" id="1.20.1560.10">
    <property type="entry name" value="ABC transporter type 1, transmembrane domain"/>
    <property type="match status" value="1"/>
</dbReference>
<feature type="transmembrane region" description="Helical" evidence="6">
    <location>
        <begin position="157"/>
        <end position="177"/>
    </location>
</feature>
<dbReference type="GO" id="GO:0005524">
    <property type="term" value="F:ATP binding"/>
    <property type="evidence" value="ECO:0007669"/>
    <property type="project" value="InterPro"/>
</dbReference>
<feature type="region of interest" description="Disordered" evidence="5">
    <location>
        <begin position="1"/>
        <end position="63"/>
    </location>
</feature>
<organism evidence="8 9">
    <name type="scientific">Coemansia guatemalensis</name>
    <dbReference type="NCBI Taxonomy" id="2761395"/>
    <lineage>
        <taxon>Eukaryota</taxon>
        <taxon>Fungi</taxon>
        <taxon>Fungi incertae sedis</taxon>
        <taxon>Zoopagomycota</taxon>
        <taxon>Kickxellomycotina</taxon>
        <taxon>Kickxellomycetes</taxon>
        <taxon>Kickxellales</taxon>
        <taxon>Kickxellaceae</taxon>
        <taxon>Coemansia</taxon>
    </lineage>
</organism>
<dbReference type="InterPro" id="IPR036640">
    <property type="entry name" value="ABC1_TM_sf"/>
</dbReference>
<dbReference type="PANTHER" id="PTHR24222:SF76">
    <property type="entry name" value="MYCOBACTIN IMPORT ATP-BINDING_PERMEASE PROTEIN IRTB"/>
    <property type="match status" value="1"/>
</dbReference>
<name>A0A9W8HVQ9_9FUNG</name>
<comment type="caution">
    <text evidence="8">The sequence shown here is derived from an EMBL/GenBank/DDBJ whole genome shotgun (WGS) entry which is preliminary data.</text>
</comment>
<proteinExistence type="predicted"/>
<feature type="domain" description="ABC transmembrane type-1" evidence="7">
    <location>
        <begin position="104"/>
        <end position="209"/>
    </location>
</feature>
<feature type="non-terminal residue" evidence="8">
    <location>
        <position position="209"/>
    </location>
</feature>
<evidence type="ECO:0000256" key="4">
    <source>
        <dbReference type="ARBA" id="ARBA00023136"/>
    </source>
</evidence>
<feature type="compositionally biased region" description="Basic and acidic residues" evidence="5">
    <location>
        <begin position="32"/>
        <end position="54"/>
    </location>
</feature>
<keyword evidence="2 6" id="KW-0812">Transmembrane</keyword>
<evidence type="ECO:0000313" key="8">
    <source>
        <dbReference type="EMBL" id="KAJ2796847.1"/>
    </source>
</evidence>
<gene>
    <name evidence="8" type="ORF">H4R20_005397</name>
</gene>
<dbReference type="EMBL" id="JANBUO010001784">
    <property type="protein sequence ID" value="KAJ2796847.1"/>
    <property type="molecule type" value="Genomic_DNA"/>
</dbReference>
<dbReference type="InterPro" id="IPR011527">
    <property type="entry name" value="ABC1_TM_dom"/>
</dbReference>
<dbReference type="GO" id="GO:0140359">
    <property type="term" value="F:ABC-type transporter activity"/>
    <property type="evidence" value="ECO:0007669"/>
    <property type="project" value="InterPro"/>
</dbReference>
<evidence type="ECO:0000256" key="2">
    <source>
        <dbReference type="ARBA" id="ARBA00022692"/>
    </source>
</evidence>
<dbReference type="SUPFAM" id="SSF90123">
    <property type="entry name" value="ABC transporter transmembrane region"/>
    <property type="match status" value="1"/>
</dbReference>
<evidence type="ECO:0000259" key="7">
    <source>
        <dbReference type="PROSITE" id="PS50929"/>
    </source>
</evidence>
<evidence type="ECO:0000256" key="3">
    <source>
        <dbReference type="ARBA" id="ARBA00022989"/>
    </source>
</evidence>
<evidence type="ECO:0000313" key="9">
    <source>
        <dbReference type="Proteomes" id="UP001140094"/>
    </source>
</evidence>
<dbReference type="AlphaFoldDB" id="A0A9W8HVQ9"/>
<comment type="subcellular location">
    <subcellularLocation>
        <location evidence="1">Membrane</location>
        <topology evidence="1">Multi-pass membrane protein</topology>
    </subcellularLocation>
</comment>
<evidence type="ECO:0000256" key="6">
    <source>
        <dbReference type="SAM" id="Phobius"/>
    </source>
</evidence>
<dbReference type="PANTHER" id="PTHR24222">
    <property type="entry name" value="ABC TRANSPORTER B FAMILY"/>
    <property type="match status" value="1"/>
</dbReference>
<feature type="transmembrane region" description="Helical" evidence="6">
    <location>
        <begin position="100"/>
        <end position="123"/>
    </location>
</feature>
<evidence type="ECO:0000256" key="5">
    <source>
        <dbReference type="SAM" id="MobiDB-lite"/>
    </source>
</evidence>
<dbReference type="Proteomes" id="UP001140094">
    <property type="component" value="Unassembled WGS sequence"/>
</dbReference>
<protein>
    <recommendedName>
        <fullName evidence="7">ABC transmembrane type-1 domain-containing protein</fullName>
    </recommendedName>
</protein>
<dbReference type="InterPro" id="IPR039421">
    <property type="entry name" value="Type_1_exporter"/>
</dbReference>
<evidence type="ECO:0000256" key="1">
    <source>
        <dbReference type="ARBA" id="ARBA00004141"/>
    </source>
</evidence>